<dbReference type="InterPro" id="IPR054213">
    <property type="entry name" value="DUF6920"/>
</dbReference>
<dbReference type="OrthoDB" id="3671061at2"/>
<reference evidence="1 2" key="1">
    <citation type="submission" date="2016-04" db="EMBL/GenBank/DDBJ databases">
        <title>Deep-sea bacteria in the southern Pacific.</title>
        <authorList>
            <person name="Tang K."/>
        </authorList>
    </citation>
    <scope>NUCLEOTIDE SEQUENCE [LARGE SCALE GENOMIC DNA]</scope>
    <source>
        <strain evidence="1 2">JLT2014</strain>
    </source>
</reference>
<keyword evidence="2" id="KW-1185">Reference proteome</keyword>
<gene>
    <name evidence="1" type="ORF">Ga0080574_TMP2918</name>
</gene>
<dbReference type="KEGG" id="paby:Ga0080574_TMP2918"/>
<evidence type="ECO:0000313" key="2">
    <source>
        <dbReference type="Proteomes" id="UP000187059"/>
    </source>
</evidence>
<protein>
    <submittedName>
        <fullName evidence="1">Uncharacterized protein</fullName>
    </submittedName>
</protein>
<dbReference type="STRING" id="1250539.Ga0080574_TMP2918"/>
<accession>A0A1P8UV47</accession>
<dbReference type="AlphaFoldDB" id="A0A1P8UV47"/>
<organism evidence="1 2">
    <name type="scientific">Salipiger abyssi</name>
    <dbReference type="NCBI Taxonomy" id="1250539"/>
    <lineage>
        <taxon>Bacteria</taxon>
        <taxon>Pseudomonadati</taxon>
        <taxon>Pseudomonadota</taxon>
        <taxon>Alphaproteobacteria</taxon>
        <taxon>Rhodobacterales</taxon>
        <taxon>Roseobacteraceae</taxon>
        <taxon>Salipiger</taxon>
    </lineage>
</organism>
<name>A0A1P8UV47_9RHOB</name>
<sequence>MTRRPLTIAAALIALPVLGLAIWIGISTLLTEREIAGRVASVRQIAKDYGPVAVKADAFADLPAPVQRYLRFAVPELSSPHSFVHMAERGDFRRPLMEAFEPTRASQNIAVATPALMFDATTPMMKVLWARPYDYFAEGKMVMRAKIASTLTVVDERESEVLNRISLRRWLLESPLFPMALLPGGPVSWEPVDAHHARATVSGFGLEASMVAQFREDGSLESFLAEEDGDLNTPYHGSGEYSWRGDYREVQGMMIPHGFITARAAGGETFPFWQGEVTEIAFE</sequence>
<evidence type="ECO:0000313" key="1">
    <source>
        <dbReference type="EMBL" id="APZ53252.1"/>
    </source>
</evidence>
<dbReference type="RefSeq" id="WP_076700943.1">
    <property type="nucleotide sequence ID" value="NZ_CP015093.1"/>
</dbReference>
<dbReference type="Pfam" id="PF21900">
    <property type="entry name" value="DUF6920"/>
    <property type="match status" value="1"/>
</dbReference>
<dbReference type="EMBL" id="CP015093">
    <property type="protein sequence ID" value="APZ53252.1"/>
    <property type="molecule type" value="Genomic_DNA"/>
</dbReference>
<proteinExistence type="predicted"/>
<dbReference type="Proteomes" id="UP000187059">
    <property type="component" value="Chromosome"/>
</dbReference>